<feature type="region of interest" description="Disordered" evidence="1">
    <location>
        <begin position="1"/>
        <end position="30"/>
    </location>
</feature>
<dbReference type="EMBL" id="RCUY01000017">
    <property type="protein sequence ID" value="RLP78815.1"/>
    <property type="molecule type" value="Genomic_DNA"/>
</dbReference>
<evidence type="ECO:0000313" key="3">
    <source>
        <dbReference type="EMBL" id="RLP78815.1"/>
    </source>
</evidence>
<dbReference type="Proteomes" id="UP000269438">
    <property type="component" value="Unassembled WGS sequence"/>
</dbReference>
<reference evidence="3 4" key="1">
    <citation type="submission" date="2018-10" db="EMBL/GenBank/DDBJ databases">
        <authorList>
            <person name="Li J."/>
        </authorList>
    </citation>
    <scope>NUCLEOTIDE SEQUENCE [LARGE SCALE GENOMIC DNA]</scope>
    <source>
        <strain evidence="3 4">JCM 11654</strain>
    </source>
</reference>
<dbReference type="AlphaFoldDB" id="A0A3L7AFL5"/>
<evidence type="ECO:0000259" key="2">
    <source>
        <dbReference type="Pfam" id="PF13354"/>
    </source>
</evidence>
<dbReference type="GO" id="GO:0030655">
    <property type="term" value="P:beta-lactam antibiotic catabolic process"/>
    <property type="evidence" value="ECO:0007669"/>
    <property type="project" value="InterPro"/>
</dbReference>
<dbReference type="GO" id="GO:0008800">
    <property type="term" value="F:beta-lactamase activity"/>
    <property type="evidence" value="ECO:0007669"/>
    <property type="project" value="InterPro"/>
</dbReference>
<keyword evidence="4" id="KW-1185">Reference proteome</keyword>
<sequence>MTRVAHRHGGPREGTDVPTRGRRAAGATADSAALIAGVRQPGTGGRTRGGARGGNGFGRSMRAFEHMVREDMRVSVRVSNLETGAPLLRVDDYVVSQIGSLGRILLLIEAADHCERGDNPQIVRESADLADGPGIWQHLERDTLSLADAAALLAGSGDHTAGNALLRAFGLDNIAARAESLHLRNTVLRDGLSRRADSGTRAAVSRSTMTELSELIWRLERGEIVNPEVSARVLRWLGSGSYPGSVVGALGLDPGLRGGVRFGIGGYALASRELGLRAETGVVRGPSASVCFAIKVSFRETDATSGFAVQQGLRELGLELLDFVS</sequence>
<evidence type="ECO:0000313" key="4">
    <source>
        <dbReference type="Proteomes" id="UP000269438"/>
    </source>
</evidence>
<gene>
    <name evidence="3" type="ORF">D9V34_17200</name>
</gene>
<feature type="region of interest" description="Disordered" evidence="1">
    <location>
        <begin position="39"/>
        <end position="58"/>
    </location>
</feature>
<accession>A0A3L7AFL5</accession>
<protein>
    <recommendedName>
        <fullName evidence="2">Beta-lactamase class A catalytic domain-containing protein</fullName>
    </recommendedName>
</protein>
<dbReference type="InterPro" id="IPR045155">
    <property type="entry name" value="Beta-lactam_cat"/>
</dbReference>
<dbReference type="Pfam" id="PF13354">
    <property type="entry name" value="Beta-lactamase2"/>
    <property type="match status" value="1"/>
</dbReference>
<feature type="domain" description="Beta-lactamase class A catalytic" evidence="2">
    <location>
        <begin position="76"/>
        <end position="256"/>
    </location>
</feature>
<evidence type="ECO:0000256" key="1">
    <source>
        <dbReference type="SAM" id="MobiDB-lite"/>
    </source>
</evidence>
<dbReference type="Gene3D" id="3.40.710.10">
    <property type="entry name" value="DD-peptidase/beta-lactamase superfamily"/>
    <property type="match status" value="1"/>
</dbReference>
<dbReference type="SUPFAM" id="SSF56601">
    <property type="entry name" value="beta-lactamase/transpeptidase-like"/>
    <property type="match status" value="1"/>
</dbReference>
<organism evidence="3 4">
    <name type="scientific">Mycetocola lacteus</name>
    <dbReference type="NCBI Taxonomy" id="76637"/>
    <lineage>
        <taxon>Bacteria</taxon>
        <taxon>Bacillati</taxon>
        <taxon>Actinomycetota</taxon>
        <taxon>Actinomycetes</taxon>
        <taxon>Micrococcales</taxon>
        <taxon>Microbacteriaceae</taxon>
        <taxon>Mycetocola</taxon>
    </lineage>
</organism>
<dbReference type="InterPro" id="IPR012338">
    <property type="entry name" value="Beta-lactam/transpept-like"/>
</dbReference>
<name>A0A3L7AFL5_9MICO</name>
<comment type="caution">
    <text evidence="3">The sequence shown here is derived from an EMBL/GenBank/DDBJ whole genome shotgun (WGS) entry which is preliminary data.</text>
</comment>
<feature type="compositionally biased region" description="Gly residues" evidence="1">
    <location>
        <begin position="42"/>
        <end position="57"/>
    </location>
</feature>
<proteinExistence type="predicted"/>